<evidence type="ECO:0000256" key="4">
    <source>
        <dbReference type="ARBA" id="ARBA00022989"/>
    </source>
</evidence>
<dbReference type="InterPro" id="IPR027379">
    <property type="entry name" value="CLS_N"/>
</dbReference>
<evidence type="ECO:0000259" key="7">
    <source>
        <dbReference type="Pfam" id="PF13396"/>
    </source>
</evidence>
<name>S0P0G3_9ENTE</name>
<keyword evidence="3 6" id="KW-0812">Transmembrane</keyword>
<keyword evidence="4 6" id="KW-1133">Transmembrane helix</keyword>
<dbReference type="STRING" id="1140003.OMY_00358"/>
<comment type="caution">
    <text evidence="8">The sequence shown here is derived from an EMBL/GenBank/DDBJ whole genome shotgun (WGS) entry which is preliminary data.</text>
</comment>
<dbReference type="AlphaFoldDB" id="S0P0G3"/>
<gene>
    <name evidence="8" type="ORF">I573_00353</name>
</gene>
<evidence type="ECO:0000313" key="8">
    <source>
        <dbReference type="EMBL" id="EOT87297.1"/>
    </source>
</evidence>
<comment type="subcellular location">
    <subcellularLocation>
        <location evidence="1">Cell membrane</location>
        <topology evidence="1">Multi-pass membrane protein</topology>
    </subcellularLocation>
</comment>
<evidence type="ECO:0000256" key="5">
    <source>
        <dbReference type="ARBA" id="ARBA00023136"/>
    </source>
</evidence>
<evidence type="ECO:0000256" key="6">
    <source>
        <dbReference type="SAM" id="Phobius"/>
    </source>
</evidence>
<evidence type="ECO:0000256" key="3">
    <source>
        <dbReference type="ARBA" id="ARBA00022692"/>
    </source>
</evidence>
<feature type="transmembrane region" description="Helical" evidence="6">
    <location>
        <begin position="12"/>
        <end position="33"/>
    </location>
</feature>
<evidence type="ECO:0000256" key="1">
    <source>
        <dbReference type="ARBA" id="ARBA00004651"/>
    </source>
</evidence>
<protein>
    <recommendedName>
        <fullName evidence="7">Cardiolipin synthase N-terminal domain-containing protein</fullName>
    </recommendedName>
</protein>
<feature type="domain" description="Cardiolipin synthase N-terminal" evidence="7">
    <location>
        <begin position="24"/>
        <end position="66"/>
    </location>
</feature>
<reference evidence="8 9" key="1">
    <citation type="submission" date="2013-03" db="EMBL/GenBank/DDBJ databases">
        <title>The Genome Sequence of Enterococcus sulfureus ATCC_49903 (PacBio/Illumina hybrid assembly).</title>
        <authorList>
            <consortium name="The Broad Institute Genomics Platform"/>
            <consortium name="The Broad Institute Genome Sequencing Center for Infectious Disease"/>
            <person name="Earl A."/>
            <person name="Russ C."/>
            <person name="Gilmore M."/>
            <person name="Surin D."/>
            <person name="Walker B."/>
            <person name="Young S."/>
            <person name="Zeng Q."/>
            <person name="Gargeya S."/>
            <person name="Fitzgerald M."/>
            <person name="Haas B."/>
            <person name="Abouelleil A."/>
            <person name="Allen A.W."/>
            <person name="Alvarado L."/>
            <person name="Arachchi H.M."/>
            <person name="Berlin A.M."/>
            <person name="Chapman S.B."/>
            <person name="Gainer-Dewar J."/>
            <person name="Goldberg J."/>
            <person name="Griggs A."/>
            <person name="Gujja S."/>
            <person name="Hansen M."/>
            <person name="Howarth C."/>
            <person name="Imamovic A."/>
            <person name="Ireland A."/>
            <person name="Larimer J."/>
            <person name="McCowan C."/>
            <person name="Murphy C."/>
            <person name="Pearson M."/>
            <person name="Poon T.W."/>
            <person name="Priest M."/>
            <person name="Roberts A."/>
            <person name="Saif S."/>
            <person name="Shea T."/>
            <person name="Sisk P."/>
            <person name="Sykes S."/>
            <person name="Wortman J."/>
            <person name="Nusbaum C."/>
            <person name="Birren B."/>
        </authorList>
    </citation>
    <scope>NUCLEOTIDE SEQUENCE [LARGE SCALE GENOMIC DNA]</scope>
    <source>
        <strain evidence="8 9">ATCC 49903</strain>
    </source>
</reference>
<keyword evidence="9" id="KW-1185">Reference proteome</keyword>
<organism evidence="8 9">
    <name type="scientific">Enterococcus sulfureus ATCC 49903</name>
    <dbReference type="NCBI Taxonomy" id="1140003"/>
    <lineage>
        <taxon>Bacteria</taxon>
        <taxon>Bacillati</taxon>
        <taxon>Bacillota</taxon>
        <taxon>Bacilli</taxon>
        <taxon>Lactobacillales</taxon>
        <taxon>Enterococcaceae</taxon>
        <taxon>Enterococcus</taxon>
    </lineage>
</organism>
<dbReference type="Pfam" id="PF13396">
    <property type="entry name" value="PLDc_N"/>
    <property type="match status" value="1"/>
</dbReference>
<dbReference type="GO" id="GO:0005886">
    <property type="term" value="C:plasma membrane"/>
    <property type="evidence" value="ECO:0007669"/>
    <property type="project" value="UniProtKB-SubCell"/>
</dbReference>
<evidence type="ECO:0000256" key="2">
    <source>
        <dbReference type="ARBA" id="ARBA00022475"/>
    </source>
</evidence>
<evidence type="ECO:0000313" key="9">
    <source>
        <dbReference type="Proteomes" id="UP000015961"/>
    </source>
</evidence>
<sequence length="69" mass="8293">MSNTQFFFENLPLFIPLLLLEFGLMIAAVVSVFKQTHYRFLNRWSWLMIVIFLQMIGPILYFVFGREED</sequence>
<keyword evidence="5 6" id="KW-0472">Membrane</keyword>
<dbReference type="EMBL" id="ASWO01000001">
    <property type="protein sequence ID" value="EOT87297.1"/>
    <property type="molecule type" value="Genomic_DNA"/>
</dbReference>
<dbReference type="Proteomes" id="UP000015961">
    <property type="component" value="Unassembled WGS sequence"/>
</dbReference>
<proteinExistence type="predicted"/>
<keyword evidence="2" id="KW-1003">Cell membrane</keyword>
<dbReference type="OrthoDB" id="3243324at2"/>
<dbReference type="eggNOG" id="ENOG5032YAF">
    <property type="taxonomic scope" value="Bacteria"/>
</dbReference>
<accession>S0P0G3</accession>
<feature type="transmembrane region" description="Helical" evidence="6">
    <location>
        <begin position="45"/>
        <end position="64"/>
    </location>
</feature>
<dbReference type="RefSeq" id="WP_016184849.1">
    <property type="nucleotide sequence ID" value="NZ_ASWO01000001.1"/>
</dbReference>